<dbReference type="CDD" id="cd07142">
    <property type="entry name" value="ALDH_F2BC"/>
    <property type="match status" value="1"/>
</dbReference>
<dbReference type="Proteomes" id="UP000434276">
    <property type="component" value="Unassembled WGS sequence"/>
</dbReference>
<dbReference type="InterPro" id="IPR016163">
    <property type="entry name" value="Ald_DH_C"/>
</dbReference>
<proteinExistence type="inferred from homology"/>
<feature type="active site" evidence="8">
    <location>
        <position position="305"/>
    </location>
</feature>
<reference evidence="11 12" key="1">
    <citation type="submission" date="2019-12" db="EMBL/GenBank/DDBJ databases">
        <authorList>
            <person name="Jiao W.-B."/>
            <person name="Schneeberger K."/>
        </authorList>
    </citation>
    <scope>NUCLEOTIDE SEQUENCE [LARGE SCALE GENOMIC DNA]</scope>
    <source>
        <strain evidence="12">cv. C24</strain>
    </source>
</reference>
<comment type="similarity">
    <text evidence="2 9">Belongs to the aldehyde dehydrogenase family.</text>
</comment>
<dbReference type="EMBL" id="CACSHJ010000089">
    <property type="protein sequence ID" value="CAA0384941.1"/>
    <property type="molecule type" value="Genomic_DNA"/>
</dbReference>
<feature type="domain" description="Aldehyde dehydrogenase" evidence="10">
    <location>
        <begin position="66"/>
        <end position="528"/>
    </location>
</feature>
<dbReference type="SUPFAM" id="SSF53720">
    <property type="entry name" value="ALDH-like"/>
    <property type="match status" value="1"/>
</dbReference>
<dbReference type="InterPro" id="IPR029510">
    <property type="entry name" value="Ald_DH_CS_GLU"/>
</dbReference>
<evidence type="ECO:0000313" key="11">
    <source>
        <dbReference type="EMBL" id="CAA0384941.1"/>
    </source>
</evidence>
<comment type="catalytic activity">
    <reaction evidence="6">
        <text>an aldehyde + NAD(+) + H2O = a carboxylate + NADH + 2 H(+)</text>
        <dbReference type="Rhea" id="RHEA:16185"/>
        <dbReference type="ChEBI" id="CHEBI:15377"/>
        <dbReference type="ChEBI" id="CHEBI:15378"/>
        <dbReference type="ChEBI" id="CHEBI:17478"/>
        <dbReference type="ChEBI" id="CHEBI:29067"/>
        <dbReference type="ChEBI" id="CHEBI:57540"/>
        <dbReference type="ChEBI" id="CHEBI:57945"/>
        <dbReference type="EC" id="1.2.1.3"/>
    </reaction>
</comment>
<dbReference type="PANTHER" id="PTHR11699">
    <property type="entry name" value="ALDEHYDE DEHYDROGENASE-RELATED"/>
    <property type="match status" value="1"/>
</dbReference>
<dbReference type="FunFam" id="3.40.605.10:FF:000026">
    <property type="entry name" value="Aldehyde dehydrogenase, putative"/>
    <property type="match status" value="1"/>
</dbReference>
<dbReference type="FunFam" id="3.40.309.10:FF:000001">
    <property type="entry name" value="Mitochondrial aldehyde dehydrogenase 2"/>
    <property type="match status" value="1"/>
</dbReference>
<dbReference type="InterPro" id="IPR016162">
    <property type="entry name" value="Ald_DH_N"/>
</dbReference>
<evidence type="ECO:0000256" key="8">
    <source>
        <dbReference type="PROSITE-ProRule" id="PRU10007"/>
    </source>
</evidence>
<dbReference type="Gene3D" id="3.40.605.10">
    <property type="entry name" value="Aldehyde Dehydrogenase, Chain A, domain 1"/>
    <property type="match status" value="1"/>
</dbReference>
<accession>A0A5S9XIX6</accession>
<evidence type="ECO:0000256" key="7">
    <source>
        <dbReference type="ARBA" id="ARBA00056732"/>
    </source>
</evidence>
<comment type="subcellular location">
    <subcellularLocation>
        <location evidence="1">Mitochondrion matrix</location>
    </subcellularLocation>
</comment>
<keyword evidence="3 9" id="KW-0560">Oxidoreductase</keyword>
<organism evidence="11 12">
    <name type="scientific">Arabidopsis thaliana</name>
    <name type="common">Mouse-ear cress</name>
    <dbReference type="NCBI Taxonomy" id="3702"/>
    <lineage>
        <taxon>Eukaryota</taxon>
        <taxon>Viridiplantae</taxon>
        <taxon>Streptophyta</taxon>
        <taxon>Embryophyta</taxon>
        <taxon>Tracheophyta</taxon>
        <taxon>Spermatophyta</taxon>
        <taxon>Magnoliopsida</taxon>
        <taxon>eudicotyledons</taxon>
        <taxon>Gunneridae</taxon>
        <taxon>Pentapetalae</taxon>
        <taxon>rosids</taxon>
        <taxon>malvids</taxon>
        <taxon>Brassicales</taxon>
        <taxon>Brassicaceae</taxon>
        <taxon>Camelineae</taxon>
        <taxon>Arabidopsis</taxon>
    </lineage>
</organism>
<dbReference type="ExpressionAtlas" id="A0A5S9XIX6">
    <property type="expression patterns" value="baseline and differential"/>
</dbReference>
<comment type="function">
    <text evidence="7">Possesses activity on acetaldehyde and glycolaldehyde in vitro.</text>
</comment>
<evidence type="ECO:0000256" key="9">
    <source>
        <dbReference type="RuleBase" id="RU003345"/>
    </source>
</evidence>
<evidence type="ECO:0000256" key="5">
    <source>
        <dbReference type="ARBA" id="ARBA00024226"/>
    </source>
</evidence>
<evidence type="ECO:0000256" key="1">
    <source>
        <dbReference type="ARBA" id="ARBA00004305"/>
    </source>
</evidence>
<gene>
    <name evidence="11" type="ORF">C24_LOCUS15014</name>
</gene>
<dbReference type="Gene3D" id="3.40.309.10">
    <property type="entry name" value="Aldehyde Dehydrogenase, Chain A, domain 2"/>
    <property type="match status" value="1"/>
</dbReference>
<dbReference type="GO" id="GO:0019752">
    <property type="term" value="P:carboxylic acid metabolic process"/>
    <property type="evidence" value="ECO:0007669"/>
    <property type="project" value="UniProtKB-ARBA"/>
</dbReference>
<dbReference type="AlphaFoldDB" id="A0A5S9XIX6"/>
<dbReference type="InterPro" id="IPR016161">
    <property type="entry name" value="Ald_DH/histidinol_DH"/>
</dbReference>
<evidence type="ECO:0000313" key="12">
    <source>
        <dbReference type="Proteomes" id="UP000434276"/>
    </source>
</evidence>
<evidence type="ECO:0000256" key="4">
    <source>
        <dbReference type="ARBA" id="ARBA00023027"/>
    </source>
</evidence>
<dbReference type="OrthoDB" id="310895at2759"/>
<dbReference type="GO" id="GO:0004029">
    <property type="term" value="F:aldehyde dehydrogenase (NAD+) activity"/>
    <property type="evidence" value="ECO:0007669"/>
    <property type="project" value="UniProtKB-EC"/>
</dbReference>
<dbReference type="GO" id="GO:0005759">
    <property type="term" value="C:mitochondrial matrix"/>
    <property type="evidence" value="ECO:0007669"/>
    <property type="project" value="UniProtKB-SubCell"/>
</dbReference>
<dbReference type="PROSITE" id="PS00070">
    <property type="entry name" value="ALDEHYDE_DEHYDR_CYS"/>
    <property type="match status" value="1"/>
</dbReference>
<keyword evidence="4" id="KW-0520">NAD</keyword>
<evidence type="ECO:0000256" key="2">
    <source>
        <dbReference type="ARBA" id="ARBA00009986"/>
    </source>
</evidence>
<evidence type="ECO:0000256" key="3">
    <source>
        <dbReference type="ARBA" id="ARBA00023002"/>
    </source>
</evidence>
<dbReference type="InterPro" id="IPR015590">
    <property type="entry name" value="Aldehyde_DH_dom"/>
</dbReference>
<dbReference type="FunFam" id="3.40.605.10:FF:000011">
    <property type="entry name" value="ALD5p Mitochondrial aldehyde dehydrogenase"/>
    <property type="match status" value="1"/>
</dbReference>
<dbReference type="PROSITE" id="PS00687">
    <property type="entry name" value="ALDEHYDE_DEHYDR_GLU"/>
    <property type="match status" value="1"/>
</dbReference>
<evidence type="ECO:0000259" key="10">
    <source>
        <dbReference type="Pfam" id="PF00171"/>
    </source>
</evidence>
<dbReference type="Pfam" id="PF00171">
    <property type="entry name" value="Aldedh"/>
    <property type="match status" value="1"/>
</dbReference>
<dbReference type="EC" id="1.2.1.3" evidence="5"/>
<dbReference type="InterPro" id="IPR016160">
    <property type="entry name" value="Ald_DH_CS_CYS"/>
</dbReference>
<name>A0A5S9XIX6_ARATH</name>
<sequence>MAARRVSSLLSRSLSASSPLLFRSQGRNCYNGGILRRFGTSSAAAKEIINPSVQVSHTQLLINGNFVDSASGKTFPTLDPRTGEVIAHVAEGDAEDINRAVKAARTAFDEGPWPKMSAYERSRVLLRFADLVEKHSEELASLETWDNGKPYQQSLTAEIPMFARLFRYYAGWADKIHGLTIPADGNYQVHTLHEPIGVAGQIIPWNFPLLMFAWKVGPALACGNTIVLKTAEQTPLTAFYAGKLFLEAGLPPGVLNIVSGFGATAGAALASHMDVDKLAFTGSTDTGKVILGLAANSNLKPVTLELGGKSPFIVFEDADIDKAVELAHFALFFNQGQCCCAGSRTFVHEKVYDEFVEKSKARALKRVVGDPFRKGIEQGPQIDLKQFEKVMKYIKSGIESNATLECGGDQIGDKGYFIQPTVFSNVKDDMLIAQDEIFGPVQSILKFSDVDEVIKRANETKYGLAAGVFTKNLDTANRVSRALKAGTVWVNCFDVFDAAIPFGGYKMSGNGREKGIYSLNNYLQIKAVVTALNKPAWI</sequence>
<evidence type="ECO:0000256" key="6">
    <source>
        <dbReference type="ARBA" id="ARBA00049194"/>
    </source>
</evidence>
<protein>
    <recommendedName>
        <fullName evidence="5">aldehyde dehydrogenase (NAD(+))</fullName>
        <ecNumber evidence="5">1.2.1.3</ecNumber>
    </recommendedName>
</protein>